<accession>A0A167C353</accession>
<feature type="transmembrane region" description="Helical" evidence="1">
    <location>
        <begin position="34"/>
        <end position="52"/>
    </location>
</feature>
<keyword evidence="3" id="KW-1185">Reference proteome</keyword>
<comment type="caution">
    <text evidence="2">The sequence shown here is derived from an EMBL/GenBank/DDBJ whole genome shotgun (WGS) entry which is preliminary data.</text>
</comment>
<dbReference type="AlphaFoldDB" id="A0A167C353"/>
<evidence type="ECO:0008006" key="4">
    <source>
        <dbReference type="Google" id="ProtNLM"/>
    </source>
</evidence>
<keyword evidence="1" id="KW-0812">Transmembrane</keyword>
<protein>
    <recommendedName>
        <fullName evidence="4">DUF5668 domain-containing protein</fullName>
    </recommendedName>
</protein>
<dbReference type="EMBL" id="LSFN01000032">
    <property type="protein sequence ID" value="OAB72724.1"/>
    <property type="molecule type" value="Genomic_DNA"/>
</dbReference>
<feature type="transmembrane region" description="Helical" evidence="1">
    <location>
        <begin position="113"/>
        <end position="131"/>
    </location>
</feature>
<dbReference type="STRING" id="1763538.LPB68_05365"/>
<dbReference type="OrthoDB" id="2695971at2"/>
<feature type="transmembrane region" description="Helical" evidence="1">
    <location>
        <begin position="9"/>
        <end position="28"/>
    </location>
</feature>
<organism evidence="2 3">
    <name type="scientific">Paenibacillus crassostreae</name>
    <dbReference type="NCBI Taxonomy" id="1763538"/>
    <lineage>
        <taxon>Bacteria</taxon>
        <taxon>Bacillati</taxon>
        <taxon>Bacillota</taxon>
        <taxon>Bacilli</taxon>
        <taxon>Bacillales</taxon>
        <taxon>Paenibacillaceae</taxon>
        <taxon>Paenibacillus</taxon>
    </lineage>
</organism>
<evidence type="ECO:0000313" key="2">
    <source>
        <dbReference type="EMBL" id="OAB72724.1"/>
    </source>
</evidence>
<dbReference type="RefSeq" id="WP_068659474.1">
    <property type="nucleotide sequence ID" value="NZ_CP017770.1"/>
</dbReference>
<evidence type="ECO:0000313" key="3">
    <source>
        <dbReference type="Proteomes" id="UP000077134"/>
    </source>
</evidence>
<feature type="transmembrane region" description="Helical" evidence="1">
    <location>
        <begin position="88"/>
        <end position="106"/>
    </location>
</feature>
<feature type="transmembrane region" description="Helical" evidence="1">
    <location>
        <begin position="59"/>
        <end position="82"/>
    </location>
</feature>
<name>A0A167C353_9BACL</name>
<keyword evidence="1" id="KW-0472">Membrane</keyword>
<sequence length="164" mass="18331">MSSKKDMKLGLLIIVAGLVILLGNLGVFGFIGRFLWPLVILIAGLALHVLYFSRRSEPIFLIPAGILTVWGLLFTICNIWGWGLMAHIWPGLVLGIAIGLYEYYLYENLRSDTLLWVAISLGLLSVVLFFFSLFRTGGTYILALILIGCGAWLIWGRRGNKSKW</sequence>
<gene>
    <name evidence="2" type="ORF">PNBC_14885</name>
</gene>
<dbReference type="Proteomes" id="UP000077134">
    <property type="component" value="Unassembled WGS sequence"/>
</dbReference>
<feature type="transmembrane region" description="Helical" evidence="1">
    <location>
        <begin position="137"/>
        <end position="155"/>
    </location>
</feature>
<reference evidence="2 3" key="1">
    <citation type="submission" date="2016-02" db="EMBL/GenBank/DDBJ databases">
        <title>Paenibacillus sp. LPB0068, isolated from Crassostrea gigas.</title>
        <authorList>
            <person name="Shin S.-K."/>
            <person name="Yi H."/>
        </authorList>
    </citation>
    <scope>NUCLEOTIDE SEQUENCE [LARGE SCALE GENOMIC DNA]</scope>
    <source>
        <strain evidence="2 3">LPB0068</strain>
    </source>
</reference>
<proteinExistence type="predicted"/>
<keyword evidence="1" id="KW-1133">Transmembrane helix</keyword>
<dbReference type="KEGG" id="pcx:LPB68_05365"/>
<evidence type="ECO:0000256" key="1">
    <source>
        <dbReference type="SAM" id="Phobius"/>
    </source>
</evidence>